<evidence type="ECO:0000313" key="2">
    <source>
        <dbReference type="EMBL" id="KAK9395776.1"/>
    </source>
</evidence>
<feature type="compositionally biased region" description="Polar residues" evidence="1">
    <location>
        <begin position="146"/>
        <end position="158"/>
    </location>
</feature>
<evidence type="ECO:0000313" key="3">
    <source>
        <dbReference type="Proteomes" id="UP001474421"/>
    </source>
</evidence>
<feature type="region of interest" description="Disordered" evidence="1">
    <location>
        <begin position="12"/>
        <end position="131"/>
    </location>
</feature>
<feature type="compositionally biased region" description="Basic and acidic residues" evidence="1">
    <location>
        <begin position="161"/>
        <end position="176"/>
    </location>
</feature>
<organism evidence="2 3">
    <name type="scientific">Crotalus adamanteus</name>
    <name type="common">Eastern diamondback rattlesnake</name>
    <dbReference type="NCBI Taxonomy" id="8729"/>
    <lineage>
        <taxon>Eukaryota</taxon>
        <taxon>Metazoa</taxon>
        <taxon>Chordata</taxon>
        <taxon>Craniata</taxon>
        <taxon>Vertebrata</taxon>
        <taxon>Euteleostomi</taxon>
        <taxon>Lepidosauria</taxon>
        <taxon>Squamata</taxon>
        <taxon>Bifurcata</taxon>
        <taxon>Unidentata</taxon>
        <taxon>Episquamata</taxon>
        <taxon>Toxicofera</taxon>
        <taxon>Serpentes</taxon>
        <taxon>Colubroidea</taxon>
        <taxon>Viperidae</taxon>
        <taxon>Crotalinae</taxon>
        <taxon>Crotalus</taxon>
    </lineage>
</organism>
<accession>A0AAW1B116</accession>
<dbReference type="EMBL" id="JAOTOJ010000009">
    <property type="protein sequence ID" value="KAK9395776.1"/>
    <property type="molecule type" value="Genomic_DNA"/>
</dbReference>
<dbReference type="GO" id="GO:0003723">
    <property type="term" value="F:RNA binding"/>
    <property type="evidence" value="ECO:0007669"/>
    <property type="project" value="TreeGrafter"/>
</dbReference>
<feature type="compositionally biased region" description="Low complexity" evidence="1">
    <location>
        <begin position="44"/>
        <end position="55"/>
    </location>
</feature>
<evidence type="ECO:0000256" key="1">
    <source>
        <dbReference type="SAM" id="MobiDB-lite"/>
    </source>
</evidence>
<reference evidence="2 3" key="1">
    <citation type="journal article" date="2024" name="Proc. Natl. Acad. Sci. U.S.A.">
        <title>The genetic regulatory architecture and epigenomic basis for age-related changes in rattlesnake venom.</title>
        <authorList>
            <person name="Hogan M.P."/>
            <person name="Holding M.L."/>
            <person name="Nystrom G.S."/>
            <person name="Colston T.J."/>
            <person name="Bartlett D.A."/>
            <person name="Mason A.J."/>
            <person name="Ellsworth S.A."/>
            <person name="Rautsaw R.M."/>
            <person name="Lawrence K.C."/>
            <person name="Strickland J.L."/>
            <person name="He B."/>
            <person name="Fraser P."/>
            <person name="Margres M.J."/>
            <person name="Gilbert D.M."/>
            <person name="Gibbs H.L."/>
            <person name="Parkinson C.L."/>
            <person name="Rokyta D.R."/>
        </authorList>
    </citation>
    <scope>NUCLEOTIDE SEQUENCE [LARGE SCALE GENOMIC DNA]</scope>
    <source>
        <strain evidence="2">DRR0105</strain>
    </source>
</reference>
<protein>
    <submittedName>
        <fullName evidence="2">RNA-binding protein 33</fullName>
    </submittedName>
</protein>
<dbReference type="AlphaFoldDB" id="A0AAW1B116"/>
<feature type="compositionally biased region" description="Acidic residues" evidence="1">
    <location>
        <begin position="262"/>
        <end position="290"/>
    </location>
</feature>
<proteinExistence type="predicted"/>
<feature type="compositionally biased region" description="Basic and acidic residues" evidence="1">
    <location>
        <begin position="64"/>
        <end position="81"/>
    </location>
</feature>
<dbReference type="PANTHER" id="PTHR22014:SF2">
    <property type="entry name" value="RNA-BINDING PROTEIN 33"/>
    <property type="match status" value="1"/>
</dbReference>
<gene>
    <name evidence="2" type="ORF">NXF25_019137</name>
</gene>
<feature type="region of interest" description="Disordered" evidence="1">
    <location>
        <begin position="252"/>
        <end position="299"/>
    </location>
</feature>
<keyword evidence="3" id="KW-1185">Reference proteome</keyword>
<comment type="caution">
    <text evidence="2">The sequence shown here is derived from an EMBL/GenBank/DDBJ whole genome shotgun (WGS) entry which is preliminary data.</text>
</comment>
<name>A0AAW1B116_CROAD</name>
<feature type="region of interest" description="Disordered" evidence="1">
    <location>
        <begin position="146"/>
        <end position="176"/>
    </location>
</feature>
<feature type="compositionally biased region" description="Acidic residues" evidence="1">
    <location>
        <begin position="82"/>
        <end position="94"/>
    </location>
</feature>
<dbReference type="InterPro" id="IPR039878">
    <property type="entry name" value="RBM33"/>
</dbReference>
<dbReference type="PANTHER" id="PTHR22014">
    <property type="entry name" value="RNA-BINDING PROTEIN 33"/>
    <property type="match status" value="1"/>
</dbReference>
<dbReference type="Proteomes" id="UP001474421">
    <property type="component" value="Unassembled WGS sequence"/>
</dbReference>
<sequence length="328" mass="37568">MRDTARAAFLQLQQKNLGEAAPTTKSLSPPPNPLLGHRSHVKNQQPPVSPGQGVQDEANFDDDFDHHKPGAERSWRRRTGDDDWDSELDDDLLGEDLLTGKKTQSDISDEELNDDLLQSDNEEDQHYSTQDVTVSLNAASSMVTSFELSENANDPSIEQDSEYKHGEDEISYDKSDVPEEYAEEYSEGQYEGQEAELTEDQIGYGEDQGEEENYNDEVLDLEINEPLDEFPDEDYMQQVIKQEYVAEEELEEVVDTQTPPNESEEAVIENLEFQEETKEESDEEEEDDEESGRLRFKTERKEGTIIRLSDVTRERRNIPETLGKTFEK</sequence>